<feature type="transmembrane region" description="Helical" evidence="1">
    <location>
        <begin position="236"/>
        <end position="257"/>
    </location>
</feature>
<evidence type="ECO:0008006" key="5">
    <source>
        <dbReference type="Google" id="ProtNLM"/>
    </source>
</evidence>
<dbReference type="OrthoDB" id="6380108at2759"/>
<feature type="signal peptide" evidence="2">
    <location>
        <begin position="1"/>
        <end position="29"/>
    </location>
</feature>
<keyword evidence="1" id="KW-0812">Transmembrane</keyword>
<organism evidence="3 4">
    <name type="scientific">Heterotrigona itama</name>
    <dbReference type="NCBI Taxonomy" id="395501"/>
    <lineage>
        <taxon>Eukaryota</taxon>
        <taxon>Metazoa</taxon>
        <taxon>Ecdysozoa</taxon>
        <taxon>Arthropoda</taxon>
        <taxon>Hexapoda</taxon>
        <taxon>Insecta</taxon>
        <taxon>Pterygota</taxon>
        <taxon>Neoptera</taxon>
        <taxon>Endopterygota</taxon>
        <taxon>Hymenoptera</taxon>
        <taxon>Apocrita</taxon>
        <taxon>Aculeata</taxon>
        <taxon>Apoidea</taxon>
        <taxon>Anthophila</taxon>
        <taxon>Apidae</taxon>
        <taxon>Heterotrigona</taxon>
    </lineage>
</organism>
<protein>
    <recommendedName>
        <fullName evidence="5">Zasp-like motif domain-containing protein</fullName>
    </recommendedName>
</protein>
<reference evidence="3" key="1">
    <citation type="submission" date="2020-07" db="EMBL/GenBank/DDBJ databases">
        <authorList>
            <person name="Nazaruddin N."/>
        </authorList>
    </citation>
    <scope>NUCLEOTIDE SEQUENCE</scope>
</reference>
<feature type="non-terminal residue" evidence="3">
    <location>
        <position position="1"/>
    </location>
</feature>
<sequence>MAREKNTSKRMKLICLVLIFSNFIRNVRTNSESSGEYLQKVMFQLQEFNVPSPINIYDKMSSPSKNVIYTNRDRQNHGVQRINMNTRWNAQRYQNHSLQHHDPVFNKKIDLHPIDLSFSHYHEPHVVPTVTKIREPEVLGFTRAELAAMYKSALQKGSTISLSSLTNALSSGEIPQVTQTHVEFPIKQPLYQYYFFPLKTFMSELKKNHGYKTIPVSAYDNTEAAQTTQTQLSNPLFVAISTFVTMAIVFMMSVLFLPKLAQLDILPARSIQDDFFYLTNIVTNAIEHYNLLEKFRNHRINSL</sequence>
<evidence type="ECO:0000313" key="3">
    <source>
        <dbReference type="EMBL" id="CAD1476653.1"/>
    </source>
</evidence>
<evidence type="ECO:0000256" key="2">
    <source>
        <dbReference type="SAM" id="SignalP"/>
    </source>
</evidence>
<evidence type="ECO:0000256" key="1">
    <source>
        <dbReference type="SAM" id="Phobius"/>
    </source>
</evidence>
<accession>A0A6V7HCA3</accession>
<keyword evidence="1" id="KW-1133">Transmembrane helix</keyword>
<name>A0A6V7HCA3_9HYME</name>
<keyword evidence="2" id="KW-0732">Signal</keyword>
<keyword evidence="1" id="KW-0472">Membrane</keyword>
<proteinExistence type="predicted"/>
<dbReference type="AlphaFoldDB" id="A0A6V7HCA3"/>
<gene>
    <name evidence="3" type="ORF">MHI_LOCUS663328</name>
</gene>
<feature type="chain" id="PRO_5027803127" description="Zasp-like motif domain-containing protein" evidence="2">
    <location>
        <begin position="30"/>
        <end position="303"/>
    </location>
</feature>
<dbReference type="EMBL" id="CAJDYZ010009491">
    <property type="protein sequence ID" value="CAD1476653.1"/>
    <property type="molecule type" value="Genomic_DNA"/>
</dbReference>
<keyword evidence="4" id="KW-1185">Reference proteome</keyword>
<dbReference type="Proteomes" id="UP000752696">
    <property type="component" value="Unassembled WGS sequence"/>
</dbReference>
<evidence type="ECO:0000313" key="4">
    <source>
        <dbReference type="Proteomes" id="UP000752696"/>
    </source>
</evidence>
<comment type="caution">
    <text evidence="3">The sequence shown here is derived from an EMBL/GenBank/DDBJ whole genome shotgun (WGS) entry which is preliminary data.</text>
</comment>